<reference evidence="1" key="1">
    <citation type="submission" date="2020-09" db="EMBL/GenBank/DDBJ databases">
        <title>A novel bacterium of genus Hazenella, isolated from South China Sea.</title>
        <authorList>
            <person name="Huang H."/>
            <person name="Mo K."/>
            <person name="Hu Y."/>
        </authorList>
    </citation>
    <scope>NUCLEOTIDE SEQUENCE</scope>
    <source>
        <strain evidence="1">IB182357</strain>
    </source>
</reference>
<dbReference type="EMBL" id="JACXAH010000022">
    <property type="protein sequence ID" value="MBD1373297.1"/>
    <property type="molecule type" value="Genomic_DNA"/>
</dbReference>
<evidence type="ECO:0000313" key="1">
    <source>
        <dbReference type="EMBL" id="MBD1373297.1"/>
    </source>
</evidence>
<organism evidence="1 2">
    <name type="scientific">Polycladospora coralii</name>
    <dbReference type="NCBI Taxonomy" id="2771432"/>
    <lineage>
        <taxon>Bacteria</taxon>
        <taxon>Bacillati</taxon>
        <taxon>Bacillota</taxon>
        <taxon>Bacilli</taxon>
        <taxon>Bacillales</taxon>
        <taxon>Thermoactinomycetaceae</taxon>
        <taxon>Polycladospora</taxon>
    </lineage>
</organism>
<sequence>MDWEIEEEKAIEMYGEIRQSSCDCNAIANNTGWKKSRVERVKNHVFFEEHQLDDRIARFDPDYQMAMAWKRLEKGNYKESDIDLLNHEYFESRFMGLYQTDYRTAHNATVKSGRTWNP</sequence>
<name>A0A926NB38_9BACL</name>
<protein>
    <submittedName>
        <fullName evidence="1">Uncharacterized protein</fullName>
    </submittedName>
</protein>
<proteinExistence type="predicted"/>
<dbReference type="AlphaFoldDB" id="A0A926NB38"/>
<comment type="caution">
    <text evidence="1">The sequence shown here is derived from an EMBL/GenBank/DDBJ whole genome shotgun (WGS) entry which is preliminary data.</text>
</comment>
<keyword evidence="2" id="KW-1185">Reference proteome</keyword>
<gene>
    <name evidence="1" type="ORF">IC620_13155</name>
</gene>
<dbReference type="Proteomes" id="UP000661691">
    <property type="component" value="Unassembled WGS sequence"/>
</dbReference>
<dbReference type="RefSeq" id="WP_191142426.1">
    <property type="nucleotide sequence ID" value="NZ_JACXAH010000022.1"/>
</dbReference>
<evidence type="ECO:0000313" key="2">
    <source>
        <dbReference type="Proteomes" id="UP000661691"/>
    </source>
</evidence>
<accession>A0A926NB38</accession>